<keyword evidence="3" id="KW-0812">Transmembrane</keyword>
<evidence type="ECO:0000259" key="6">
    <source>
        <dbReference type="Pfam" id="PF25989"/>
    </source>
</evidence>
<evidence type="ECO:0000259" key="5">
    <source>
        <dbReference type="Pfam" id="PF25954"/>
    </source>
</evidence>
<dbReference type="KEGG" id="xca:xcc-b100_4099"/>
<comment type="similarity">
    <text evidence="1">Belongs to the membrane fusion protein (MFP) (TC 8.A.1) family.</text>
</comment>
<dbReference type="Gene3D" id="2.40.50.100">
    <property type="match status" value="1"/>
</dbReference>
<reference evidence="7 8" key="1">
    <citation type="journal article" date="2008" name="J. Biotechnol.">
        <title>The genome of Xanthomonas campestris pv. campestris B100 and its use for the reconstruction of metabolic pathways involved in xanthan biosynthesis.</title>
        <authorList>
            <person name="Vorholter F.J."/>
            <person name="Schneiker S."/>
            <person name="Goesmann A."/>
            <person name="Krause L."/>
            <person name="Bekel T."/>
            <person name="Kaiser O."/>
            <person name="Linke B."/>
            <person name="Patschkowski T."/>
            <person name="Ruckert C."/>
            <person name="Schmid J."/>
            <person name="Sidhu V.K."/>
            <person name="Sieber V."/>
            <person name="Tauch A."/>
            <person name="Watt S.A."/>
            <person name="Weisshaar B."/>
            <person name="Becker A."/>
            <person name="Niehaus K."/>
            <person name="Puhler A."/>
        </authorList>
    </citation>
    <scope>NUCLEOTIDE SEQUENCE [LARGE SCALE GENOMIC DNA]</scope>
    <source>
        <strain evidence="7 8">B100</strain>
    </source>
</reference>
<dbReference type="Pfam" id="PF25917">
    <property type="entry name" value="BSH_RND"/>
    <property type="match status" value="1"/>
</dbReference>
<keyword evidence="3" id="KW-0472">Membrane</keyword>
<dbReference type="InterPro" id="IPR058637">
    <property type="entry name" value="YknX-like_C"/>
</dbReference>
<accession>B0RXT2</accession>
<dbReference type="FunFam" id="2.40.30.170:FF:000015">
    <property type="entry name" value="Efflux transporter periplasmic adaptor subunit"/>
    <property type="match status" value="1"/>
</dbReference>
<dbReference type="InterPro" id="IPR058625">
    <property type="entry name" value="MdtA-like_BSH"/>
</dbReference>
<dbReference type="NCBIfam" id="TIGR01730">
    <property type="entry name" value="RND_mfp"/>
    <property type="match status" value="1"/>
</dbReference>
<dbReference type="GO" id="GO:0015562">
    <property type="term" value="F:efflux transmembrane transporter activity"/>
    <property type="evidence" value="ECO:0007669"/>
    <property type="project" value="TreeGrafter"/>
</dbReference>
<name>B0RXT2_XANCB</name>
<feature type="transmembrane region" description="Helical" evidence="3">
    <location>
        <begin position="64"/>
        <end position="84"/>
    </location>
</feature>
<feature type="coiled-coil region" evidence="2">
    <location>
        <begin position="168"/>
        <end position="233"/>
    </location>
</feature>
<dbReference type="Gene3D" id="2.40.420.20">
    <property type="match status" value="1"/>
</dbReference>
<sequence length="450" mass="47736">MLRGTHPVGRLRIAGDFRQLAARRPAGHISRSTPSRSTMNTSADLLKQLRIDRQTPPPAPSRRGLWIGLAIVLVVIVAAALWWFNRRQVIEVQTAPVVAISAGSSSASVLDASGYVVARRMATVSAQVTGKVREVMIEEGMRVEEGQVMATLDPLDADAQRTLSASQLSAARSQVDNMQAQLAVANADASRLQSLVGAQLVSRSQYEQATAQRDALRAQLQNAQRNVQVASNQLAISAIRSDFNVVRAPFAGVVTAKAAQPGEIVSPLSAGGGFTRTGIGTIVDMESLEIEVEVGESYIGRVQPKMPVEAVLNAYPEWKIPGEVIAIIPTADRGKATVKVRVALKVKDPRIVPEMGVRVSFLEPAKPQEAATPKGVRVPAAALVERDGATVAFVVDAENRVQAHTVTTGITLGEDRQVSKGLAAGDSVVLQPPAQLKDGDTVAEAAAESE</sequence>
<keyword evidence="3" id="KW-1133">Transmembrane helix</keyword>
<organism evidence="7 8">
    <name type="scientific">Xanthomonas campestris pv. campestris (strain B100)</name>
    <dbReference type="NCBI Taxonomy" id="509169"/>
    <lineage>
        <taxon>Bacteria</taxon>
        <taxon>Pseudomonadati</taxon>
        <taxon>Pseudomonadota</taxon>
        <taxon>Gammaproteobacteria</taxon>
        <taxon>Lysobacterales</taxon>
        <taxon>Lysobacteraceae</taxon>
        <taxon>Xanthomonas</taxon>
    </lineage>
</organism>
<evidence type="ECO:0000256" key="2">
    <source>
        <dbReference type="SAM" id="Coils"/>
    </source>
</evidence>
<dbReference type="Proteomes" id="UP000001188">
    <property type="component" value="Chromosome"/>
</dbReference>
<dbReference type="SUPFAM" id="SSF111369">
    <property type="entry name" value="HlyD-like secretion proteins"/>
    <property type="match status" value="1"/>
</dbReference>
<dbReference type="GO" id="GO:1990281">
    <property type="term" value="C:efflux pump complex"/>
    <property type="evidence" value="ECO:0007669"/>
    <property type="project" value="TreeGrafter"/>
</dbReference>
<feature type="domain" description="YknX-like C-terminal permuted SH3-like" evidence="6">
    <location>
        <begin position="376"/>
        <end position="443"/>
    </location>
</feature>
<dbReference type="HOGENOM" id="CLU_018816_1_2_6"/>
<keyword evidence="2" id="KW-0175">Coiled coil</keyword>
<dbReference type="Gene3D" id="2.40.30.170">
    <property type="match status" value="1"/>
</dbReference>
<dbReference type="Gene3D" id="1.10.287.470">
    <property type="entry name" value="Helix hairpin bin"/>
    <property type="match status" value="1"/>
</dbReference>
<dbReference type="InterPro" id="IPR058792">
    <property type="entry name" value="Beta-barrel_RND_2"/>
</dbReference>
<feature type="domain" description="Multidrug resistance protein MdtA-like barrel-sandwich hybrid" evidence="4">
    <location>
        <begin position="120"/>
        <end position="266"/>
    </location>
</feature>
<evidence type="ECO:0000256" key="3">
    <source>
        <dbReference type="SAM" id="Phobius"/>
    </source>
</evidence>
<proteinExistence type="inferred from homology"/>
<gene>
    <name evidence="7" type="ORF">XCCB100_4099</name>
</gene>
<evidence type="ECO:0000313" key="7">
    <source>
        <dbReference type="EMBL" id="CAP53468.1"/>
    </source>
</evidence>
<dbReference type="EMBL" id="AM920689">
    <property type="protein sequence ID" value="CAP53468.1"/>
    <property type="molecule type" value="Genomic_DNA"/>
</dbReference>
<dbReference type="Pfam" id="PF25989">
    <property type="entry name" value="YknX_C"/>
    <property type="match status" value="1"/>
</dbReference>
<protein>
    <submittedName>
        <fullName evidence="7">RND superfamily multidrug efflux pump component</fullName>
    </submittedName>
</protein>
<dbReference type="PANTHER" id="PTHR30469">
    <property type="entry name" value="MULTIDRUG RESISTANCE PROTEIN MDTA"/>
    <property type="match status" value="1"/>
</dbReference>
<evidence type="ECO:0000259" key="4">
    <source>
        <dbReference type="Pfam" id="PF25917"/>
    </source>
</evidence>
<feature type="domain" description="CusB-like beta-barrel" evidence="5">
    <location>
        <begin position="290"/>
        <end position="361"/>
    </location>
</feature>
<dbReference type="Pfam" id="PF25954">
    <property type="entry name" value="Beta-barrel_RND_2"/>
    <property type="match status" value="1"/>
</dbReference>
<evidence type="ECO:0000256" key="1">
    <source>
        <dbReference type="ARBA" id="ARBA00009477"/>
    </source>
</evidence>
<dbReference type="AlphaFoldDB" id="B0RXT2"/>
<dbReference type="PANTHER" id="PTHR30469:SF38">
    <property type="entry name" value="HLYD FAMILY SECRETION PROTEIN"/>
    <property type="match status" value="1"/>
</dbReference>
<dbReference type="InterPro" id="IPR006143">
    <property type="entry name" value="RND_pump_MFP"/>
</dbReference>
<evidence type="ECO:0000313" key="8">
    <source>
        <dbReference type="Proteomes" id="UP000001188"/>
    </source>
</evidence>